<gene>
    <name evidence="3" type="ORF">SAMN02745220_00477</name>
</gene>
<dbReference type="InterPro" id="IPR036366">
    <property type="entry name" value="PGBDSf"/>
</dbReference>
<dbReference type="Proteomes" id="UP000184603">
    <property type="component" value="Unassembled WGS sequence"/>
</dbReference>
<dbReference type="EMBL" id="FRFE01000002">
    <property type="protein sequence ID" value="SHO43699.1"/>
    <property type="molecule type" value="Genomic_DNA"/>
</dbReference>
<dbReference type="InterPro" id="IPR002477">
    <property type="entry name" value="Peptidoglycan-bd-like"/>
</dbReference>
<accession>A0A1M7XXK8</accession>
<protein>
    <submittedName>
        <fullName evidence="3">Putative peptidoglycan binding domain-containing protein</fullName>
    </submittedName>
</protein>
<dbReference type="GO" id="GO:0007165">
    <property type="term" value="P:signal transduction"/>
    <property type="evidence" value="ECO:0007669"/>
    <property type="project" value="InterPro"/>
</dbReference>
<name>A0A1M7XXK8_9BACT</name>
<dbReference type="InterPro" id="IPR035897">
    <property type="entry name" value="Toll_tir_struct_dom_sf"/>
</dbReference>
<dbReference type="OrthoDB" id="5512387at2"/>
<dbReference type="InterPro" id="IPR000157">
    <property type="entry name" value="TIR_dom"/>
</dbReference>
<keyword evidence="4" id="KW-1185">Reference proteome</keyword>
<dbReference type="Pfam" id="PF13676">
    <property type="entry name" value="TIR_2"/>
    <property type="match status" value="1"/>
</dbReference>
<reference evidence="3 4" key="1">
    <citation type="submission" date="2016-12" db="EMBL/GenBank/DDBJ databases">
        <authorList>
            <person name="Song W.-J."/>
            <person name="Kurnit D.M."/>
        </authorList>
    </citation>
    <scope>NUCLEOTIDE SEQUENCE [LARGE SCALE GENOMIC DNA]</scope>
    <source>
        <strain evidence="3 4">DSM 18488</strain>
    </source>
</reference>
<dbReference type="Pfam" id="PF01471">
    <property type="entry name" value="PG_binding_1"/>
    <property type="match status" value="1"/>
</dbReference>
<feature type="region of interest" description="Disordered" evidence="1">
    <location>
        <begin position="1"/>
        <end position="32"/>
    </location>
</feature>
<dbReference type="SUPFAM" id="SSF47090">
    <property type="entry name" value="PGBD-like"/>
    <property type="match status" value="1"/>
</dbReference>
<sequence>MPKNSKRSAPDSSAKASDQSLHPPTSGESGRQVFVSYSRDDRSYVTKLAEWLESHGAKVWFDNDIDYGAKWETEILNQLDSSTVVLVIMSQAAQRSTWISREVERAKQQGRLILPLLLEQNAIIDCVADLQFENVVGGKMPGLRLCQKLPGFLVSERDIVNALTAEQRAIAERIFSAVRGGWRQGAEGPAVAALQTELTRVGLDPGPIDGVFGKKTRDAVREFQARRCHVAMVDGIPGPLTWMILANSDLGDLAPPTPPEQAQ</sequence>
<evidence type="ECO:0000313" key="3">
    <source>
        <dbReference type="EMBL" id="SHO43699.1"/>
    </source>
</evidence>
<evidence type="ECO:0000259" key="2">
    <source>
        <dbReference type="PROSITE" id="PS50104"/>
    </source>
</evidence>
<organism evidence="3 4">
    <name type="scientific">Desulfopila aestuarii DSM 18488</name>
    <dbReference type="NCBI Taxonomy" id="1121416"/>
    <lineage>
        <taxon>Bacteria</taxon>
        <taxon>Pseudomonadati</taxon>
        <taxon>Thermodesulfobacteriota</taxon>
        <taxon>Desulfobulbia</taxon>
        <taxon>Desulfobulbales</taxon>
        <taxon>Desulfocapsaceae</taxon>
        <taxon>Desulfopila</taxon>
    </lineage>
</organism>
<feature type="domain" description="TIR" evidence="2">
    <location>
        <begin position="29"/>
        <end position="140"/>
    </location>
</feature>
<dbReference type="STRING" id="1121416.SAMN02745220_00477"/>
<dbReference type="AlphaFoldDB" id="A0A1M7XXK8"/>
<dbReference type="InterPro" id="IPR036365">
    <property type="entry name" value="PGBD-like_sf"/>
</dbReference>
<feature type="compositionally biased region" description="Polar residues" evidence="1">
    <location>
        <begin position="10"/>
        <end position="29"/>
    </location>
</feature>
<dbReference type="SUPFAM" id="SSF52200">
    <property type="entry name" value="Toll/Interleukin receptor TIR domain"/>
    <property type="match status" value="1"/>
</dbReference>
<dbReference type="PROSITE" id="PS50104">
    <property type="entry name" value="TIR"/>
    <property type="match status" value="1"/>
</dbReference>
<evidence type="ECO:0000313" key="4">
    <source>
        <dbReference type="Proteomes" id="UP000184603"/>
    </source>
</evidence>
<dbReference type="Gene3D" id="1.10.101.10">
    <property type="entry name" value="PGBD-like superfamily/PGBD"/>
    <property type="match status" value="1"/>
</dbReference>
<evidence type="ECO:0000256" key="1">
    <source>
        <dbReference type="SAM" id="MobiDB-lite"/>
    </source>
</evidence>
<dbReference type="RefSeq" id="WP_073611850.1">
    <property type="nucleotide sequence ID" value="NZ_FRFE01000002.1"/>
</dbReference>
<proteinExistence type="predicted"/>
<dbReference type="Gene3D" id="3.40.50.10140">
    <property type="entry name" value="Toll/interleukin-1 receptor homology (TIR) domain"/>
    <property type="match status" value="1"/>
</dbReference>